<accession>A0A2I1RJ91</accession>
<reference evidence="1 2" key="1">
    <citation type="submission" date="2017-12" db="EMBL/GenBank/DDBJ databases">
        <title>Phylogenetic diversity of female urinary microbiome.</title>
        <authorList>
            <person name="Thomas-White K."/>
            <person name="Wolfe A.J."/>
        </authorList>
    </citation>
    <scope>NUCLEOTIDE SEQUENCE [LARGE SCALE GENOMIC DNA]</scope>
    <source>
        <strain evidence="1 2">UMB0416</strain>
    </source>
</reference>
<comment type="caution">
    <text evidence="1">The sequence shown here is derived from an EMBL/GenBank/DDBJ whole genome shotgun (WGS) entry which is preliminary data.</text>
</comment>
<sequence>MTILSLADVELHSFHWDNFNPDILASHKKLMAFYGLNVQCTQENIPHGEWLTQVVSQSTKKVIGIIEPDVIPLTPDIVLQTAQYVYEYDTFVGCAQVSNHKHPASHIFASPAFFFITPPCYAKLGKPSFMPTHRADVAEELSYKAEEIGIRYRTLYPTYYEASPPNGVWLLGSYGYYGIGTVFHDSVYHLFQSRNAKNVELFVKRVDEVINQTFSTTNFHCSTSFSTPEKMVKPPKKRAWYKNFISKLKGK</sequence>
<organism evidence="1 2">
    <name type="scientific">Faucicola osloensis</name>
    <name type="common">Moraxella osloensis</name>
    <dbReference type="NCBI Taxonomy" id="34062"/>
    <lineage>
        <taxon>Bacteria</taxon>
        <taxon>Pseudomonadati</taxon>
        <taxon>Pseudomonadota</taxon>
        <taxon>Gammaproteobacteria</taxon>
        <taxon>Moraxellales</taxon>
        <taxon>Moraxellaceae</taxon>
        <taxon>Faucicola</taxon>
    </lineage>
</organism>
<gene>
    <name evidence="1" type="ORF">CYJ96_05285</name>
</gene>
<dbReference type="EMBL" id="PKJS01000005">
    <property type="protein sequence ID" value="PKZ69193.1"/>
    <property type="molecule type" value="Genomic_DNA"/>
</dbReference>
<dbReference type="RefSeq" id="WP_101964202.1">
    <property type="nucleotide sequence ID" value="NZ_PKJS01000005.1"/>
</dbReference>
<evidence type="ECO:0000313" key="1">
    <source>
        <dbReference type="EMBL" id="PKZ69193.1"/>
    </source>
</evidence>
<dbReference type="Proteomes" id="UP000234914">
    <property type="component" value="Unassembled WGS sequence"/>
</dbReference>
<name>A0A2I1RJ91_FAUOS</name>
<evidence type="ECO:0000313" key="2">
    <source>
        <dbReference type="Proteomes" id="UP000234914"/>
    </source>
</evidence>
<dbReference type="AlphaFoldDB" id="A0A2I1RJ91"/>
<protein>
    <submittedName>
        <fullName evidence="1">Uncharacterized protein</fullName>
    </submittedName>
</protein>
<proteinExistence type="predicted"/>